<evidence type="ECO:0000313" key="3">
    <source>
        <dbReference type="Proteomes" id="UP000826195"/>
    </source>
</evidence>
<accession>A0AAV7HFS2</accession>
<dbReference type="Proteomes" id="UP000826195">
    <property type="component" value="Unassembled WGS sequence"/>
</dbReference>
<sequence>MWQQDPSYLVNVPQQELLQQIDNNDALQSKIKATMGESETEELLHQQYQQQPVKLAMMPPNNLIVSQTMGMGHHHRNATRERTPSSRSVSGPSRHCVSLKYFISFV</sequence>
<keyword evidence="3" id="KW-1185">Reference proteome</keyword>
<dbReference type="AlphaFoldDB" id="A0AAV7HFS2"/>
<organism evidence="2 3">
    <name type="scientific">Cotesia glomerata</name>
    <name type="common">Lepidopteran parasitic wasp</name>
    <name type="synonym">Apanteles glomeratus</name>
    <dbReference type="NCBI Taxonomy" id="32391"/>
    <lineage>
        <taxon>Eukaryota</taxon>
        <taxon>Metazoa</taxon>
        <taxon>Ecdysozoa</taxon>
        <taxon>Arthropoda</taxon>
        <taxon>Hexapoda</taxon>
        <taxon>Insecta</taxon>
        <taxon>Pterygota</taxon>
        <taxon>Neoptera</taxon>
        <taxon>Endopterygota</taxon>
        <taxon>Hymenoptera</taxon>
        <taxon>Apocrita</taxon>
        <taxon>Ichneumonoidea</taxon>
        <taxon>Braconidae</taxon>
        <taxon>Microgastrinae</taxon>
        <taxon>Cotesia</taxon>
    </lineage>
</organism>
<feature type="region of interest" description="Disordered" evidence="1">
    <location>
        <begin position="71"/>
        <end position="93"/>
    </location>
</feature>
<evidence type="ECO:0000313" key="2">
    <source>
        <dbReference type="EMBL" id="KAH0535633.1"/>
    </source>
</evidence>
<gene>
    <name evidence="2" type="ORF">KQX54_017821</name>
</gene>
<evidence type="ECO:0000256" key="1">
    <source>
        <dbReference type="SAM" id="MobiDB-lite"/>
    </source>
</evidence>
<comment type="caution">
    <text evidence="2">The sequence shown here is derived from an EMBL/GenBank/DDBJ whole genome shotgun (WGS) entry which is preliminary data.</text>
</comment>
<name>A0AAV7HFS2_COTGL</name>
<dbReference type="EMBL" id="JAHXZJ010002982">
    <property type="protein sequence ID" value="KAH0535633.1"/>
    <property type="molecule type" value="Genomic_DNA"/>
</dbReference>
<reference evidence="2 3" key="1">
    <citation type="journal article" date="2021" name="J. Hered.">
        <title>A chromosome-level genome assembly of the parasitoid wasp, Cotesia glomerata (Hymenoptera: Braconidae).</title>
        <authorList>
            <person name="Pinto B.J."/>
            <person name="Weis J.J."/>
            <person name="Gamble T."/>
            <person name="Ode P.J."/>
            <person name="Paul R."/>
            <person name="Zaspel J.M."/>
        </authorList>
    </citation>
    <scope>NUCLEOTIDE SEQUENCE [LARGE SCALE GENOMIC DNA]</scope>
    <source>
        <strain evidence="2">CgM1</strain>
    </source>
</reference>
<protein>
    <submittedName>
        <fullName evidence="2">Uncharacterized protein</fullName>
    </submittedName>
</protein>
<proteinExistence type="predicted"/>